<accession>D1AXC4</accession>
<dbReference type="STRING" id="519441.Smon_0470"/>
<dbReference type="InterPro" id="IPR036822">
    <property type="entry name" value="CutC-like_dom_sf"/>
</dbReference>
<reference evidence="3 4" key="1">
    <citation type="journal article" date="2009" name="Stand. Genomic Sci.">
        <title>Complete genome sequence of Streptobacillus moniliformis type strain (9901T).</title>
        <authorList>
            <person name="Nolan M."/>
            <person name="Gronow S."/>
            <person name="Lapidus A."/>
            <person name="Ivanova N."/>
            <person name="Copeland A."/>
            <person name="Lucas S."/>
            <person name="Del Rio T.G."/>
            <person name="Chen F."/>
            <person name="Tice H."/>
            <person name="Pitluck S."/>
            <person name="Cheng J.F."/>
            <person name="Sims D."/>
            <person name="Meincke L."/>
            <person name="Bruce D."/>
            <person name="Goodwin L."/>
            <person name="Brettin T."/>
            <person name="Han C."/>
            <person name="Detter J.C."/>
            <person name="Ovchinikova G."/>
            <person name="Pati A."/>
            <person name="Mavromatis K."/>
            <person name="Mikhailova N."/>
            <person name="Chen A."/>
            <person name="Palaniappan K."/>
            <person name="Land M."/>
            <person name="Hauser L."/>
            <person name="Chang Y.J."/>
            <person name="Jeffries C.D."/>
            <person name="Rohde M."/>
            <person name="Sproer C."/>
            <person name="Goker M."/>
            <person name="Bristow J."/>
            <person name="Eisen J.A."/>
            <person name="Markowitz V."/>
            <person name="Hugenholtz P."/>
            <person name="Kyrpides N.C."/>
            <person name="Klenk H.P."/>
            <person name="Chain P."/>
        </authorList>
    </citation>
    <scope>NUCLEOTIDE SEQUENCE [LARGE SCALE GENOMIC DNA]</scope>
    <source>
        <strain evidence="4">ATCC 14647 / DSM 12112 / NCTC 10651 / 9901</strain>
    </source>
</reference>
<comment type="similarity">
    <text evidence="1 2">Belongs to the CutC family.</text>
</comment>
<dbReference type="Proteomes" id="UP000002072">
    <property type="component" value="Chromosome"/>
</dbReference>
<gene>
    <name evidence="2" type="primary">cutC</name>
    <name evidence="3" type="ordered locus">Smon_0470</name>
</gene>
<evidence type="ECO:0000313" key="4">
    <source>
        <dbReference type="Proteomes" id="UP000002072"/>
    </source>
</evidence>
<evidence type="ECO:0000313" key="3">
    <source>
        <dbReference type="EMBL" id="ACZ00950.1"/>
    </source>
</evidence>
<evidence type="ECO:0000256" key="2">
    <source>
        <dbReference type="HAMAP-Rule" id="MF_00795"/>
    </source>
</evidence>
<protein>
    <recommendedName>
        <fullName evidence="2">PF03932 family protein CutC</fullName>
    </recommendedName>
</protein>
<dbReference type="PANTHER" id="PTHR12598">
    <property type="entry name" value="COPPER HOMEOSTASIS PROTEIN CUTC"/>
    <property type="match status" value="1"/>
</dbReference>
<dbReference type="Gene3D" id="3.20.20.380">
    <property type="entry name" value="Copper homeostasis (CutC) domain"/>
    <property type="match status" value="1"/>
</dbReference>
<dbReference type="Pfam" id="PF03932">
    <property type="entry name" value="CutC"/>
    <property type="match status" value="1"/>
</dbReference>
<dbReference type="eggNOG" id="COG3142">
    <property type="taxonomic scope" value="Bacteria"/>
</dbReference>
<dbReference type="RefSeq" id="WP_012858507.1">
    <property type="nucleotide sequence ID" value="NC_013515.1"/>
</dbReference>
<comment type="caution">
    <text evidence="2">Once thought to be involved in copper homeostasis, experiments in E.coli have shown this is not the case.</text>
</comment>
<proteinExistence type="inferred from homology"/>
<keyword evidence="4" id="KW-1185">Reference proteome</keyword>
<dbReference type="HOGENOM" id="CLU_050555_3_0_0"/>
<dbReference type="OrthoDB" id="9815677at2"/>
<dbReference type="GO" id="GO:0005507">
    <property type="term" value="F:copper ion binding"/>
    <property type="evidence" value="ECO:0007669"/>
    <property type="project" value="TreeGrafter"/>
</dbReference>
<comment type="subcellular location">
    <subcellularLocation>
        <location evidence="2">Cytoplasm</location>
    </subcellularLocation>
</comment>
<keyword evidence="2" id="KW-0963">Cytoplasm</keyword>
<dbReference type="AlphaFoldDB" id="D1AXC4"/>
<dbReference type="PANTHER" id="PTHR12598:SF0">
    <property type="entry name" value="COPPER HOMEOSTASIS PROTEIN CUTC HOMOLOG"/>
    <property type="match status" value="1"/>
</dbReference>
<dbReference type="InterPro" id="IPR005627">
    <property type="entry name" value="CutC-like"/>
</dbReference>
<name>D1AXC4_STRM9</name>
<dbReference type="GeneID" id="29672861"/>
<dbReference type="HAMAP" id="MF_00795">
    <property type="entry name" value="CutC"/>
    <property type="match status" value="1"/>
</dbReference>
<dbReference type="KEGG" id="smf:Smon_0470"/>
<sequence length="229" mass="25934">MNIEICAGNIEDIIITEKLNISRIELNQGLSIGGLTPSHALVKQALKISTKDIVVMIRPREGDFTYTENEYMVMKEDAKYLLKLPIKGIVFGFLNYDNSIDVKRTKKFITLAKKYNKEAIFHRAIDVSNDYINNLILLKNLGITRILTSGHEKNAELGIENIKKAIKENLPIIVGCGINANNIHKFKNLGITDIHGSFSKKILNDYTIDFGNYTILDKNIEKNIDFNSF</sequence>
<dbReference type="EMBL" id="CP001779">
    <property type="protein sequence ID" value="ACZ00950.1"/>
    <property type="molecule type" value="Genomic_DNA"/>
</dbReference>
<evidence type="ECO:0000256" key="1">
    <source>
        <dbReference type="ARBA" id="ARBA00007768"/>
    </source>
</evidence>
<dbReference type="GO" id="GO:0005737">
    <property type="term" value="C:cytoplasm"/>
    <property type="evidence" value="ECO:0007669"/>
    <property type="project" value="UniProtKB-SubCell"/>
</dbReference>
<dbReference type="SUPFAM" id="SSF110395">
    <property type="entry name" value="CutC-like"/>
    <property type="match status" value="1"/>
</dbReference>
<organism evidence="3 4">
    <name type="scientific">Streptobacillus moniliformis (strain ATCC 14647 / DSM 12112 / NCTC 10651 / 9901)</name>
    <dbReference type="NCBI Taxonomy" id="519441"/>
    <lineage>
        <taxon>Bacteria</taxon>
        <taxon>Fusobacteriati</taxon>
        <taxon>Fusobacteriota</taxon>
        <taxon>Fusobacteriia</taxon>
        <taxon>Fusobacteriales</taxon>
        <taxon>Leptotrichiaceae</taxon>
        <taxon>Streptobacillus</taxon>
    </lineage>
</organism>